<feature type="compositionally biased region" description="Basic and acidic residues" evidence="2">
    <location>
        <begin position="250"/>
        <end position="264"/>
    </location>
</feature>
<feature type="compositionally biased region" description="Acidic residues" evidence="2">
    <location>
        <begin position="137"/>
        <end position="147"/>
    </location>
</feature>
<evidence type="ECO:0000313" key="4">
    <source>
        <dbReference type="Proteomes" id="UP000308199"/>
    </source>
</evidence>
<name>A0A4S4LC61_9AGAM</name>
<dbReference type="Proteomes" id="UP000308199">
    <property type="component" value="Unassembled WGS sequence"/>
</dbReference>
<reference evidence="3 4" key="1">
    <citation type="submission" date="2019-02" db="EMBL/GenBank/DDBJ databases">
        <title>Genome sequencing of the rare red list fungi Phellinidium pouzarii.</title>
        <authorList>
            <person name="Buettner E."/>
            <person name="Kellner H."/>
        </authorList>
    </citation>
    <scope>NUCLEOTIDE SEQUENCE [LARGE SCALE GENOMIC DNA]</scope>
    <source>
        <strain evidence="3 4">DSM 108285</strain>
    </source>
</reference>
<feature type="compositionally biased region" description="Acidic residues" evidence="2">
    <location>
        <begin position="1"/>
        <end position="11"/>
    </location>
</feature>
<protein>
    <submittedName>
        <fullName evidence="3">Uncharacterized protein</fullName>
    </submittedName>
</protein>
<comment type="caution">
    <text evidence="3">The sequence shown here is derived from an EMBL/GenBank/DDBJ whole genome shotgun (WGS) entry which is preliminary data.</text>
</comment>
<organism evidence="3 4">
    <name type="scientific">Phellinidium pouzarii</name>
    <dbReference type="NCBI Taxonomy" id="167371"/>
    <lineage>
        <taxon>Eukaryota</taxon>
        <taxon>Fungi</taxon>
        <taxon>Dikarya</taxon>
        <taxon>Basidiomycota</taxon>
        <taxon>Agaricomycotina</taxon>
        <taxon>Agaricomycetes</taxon>
        <taxon>Hymenochaetales</taxon>
        <taxon>Hymenochaetaceae</taxon>
        <taxon>Phellinidium</taxon>
    </lineage>
</organism>
<feature type="coiled-coil region" evidence="1">
    <location>
        <begin position="356"/>
        <end position="414"/>
    </location>
</feature>
<gene>
    <name evidence="3" type="ORF">EW145_g2235</name>
</gene>
<keyword evidence="1" id="KW-0175">Coiled coil</keyword>
<accession>A0A4S4LC61</accession>
<dbReference type="EMBL" id="SGPK01000074">
    <property type="protein sequence ID" value="THH09125.1"/>
    <property type="molecule type" value="Genomic_DNA"/>
</dbReference>
<feature type="compositionally biased region" description="Low complexity" evidence="2">
    <location>
        <begin position="16"/>
        <end position="43"/>
    </location>
</feature>
<dbReference type="AlphaFoldDB" id="A0A4S4LC61"/>
<evidence type="ECO:0000313" key="3">
    <source>
        <dbReference type="EMBL" id="THH09125.1"/>
    </source>
</evidence>
<evidence type="ECO:0000256" key="1">
    <source>
        <dbReference type="SAM" id="Coils"/>
    </source>
</evidence>
<sequence>MRLACEWEDDLLGIVPTQSTQPPQSAQPSSASTATPLPSTLTTKARQHLATPQSSPVKRVHSQMMNPVTPMSQPQNQSPRGLSPEARARRLASIMDALKQSVDPEVDTTTSSVQTERIPASDGEDEEDGRRSNLNEGFDDPMGESSDDEGRTPASKRSRVTVKTEEEEPPRTPRRDSSFPLPTPFQTSQRARPRSDSLLDFEDGPASPTSFTLGAQRAARKANDIGSSASNDTKKGKQRARSPASSASRGVRDFREASAEMKDIGDEDEDAPVRFSFLRSFFRFLTAYVTAQTEHGDNSDGLEGPPRPESYQAQLASIYSQSAHNLASTTGQSQRATPPLQSATVLKSIQMSMKAMVEAETAVQAMQNEVENLKQSLAAAEKNALAQSRRIHELEQDKVQLERFRNSFENLTQMTPPARK</sequence>
<proteinExistence type="predicted"/>
<evidence type="ECO:0000256" key="2">
    <source>
        <dbReference type="SAM" id="MobiDB-lite"/>
    </source>
</evidence>
<feature type="compositionally biased region" description="Polar residues" evidence="2">
    <location>
        <begin position="63"/>
        <end position="80"/>
    </location>
</feature>
<feature type="region of interest" description="Disordered" evidence="2">
    <location>
        <begin position="1"/>
        <end position="269"/>
    </location>
</feature>
<keyword evidence="4" id="KW-1185">Reference proteome</keyword>